<dbReference type="PROSITE" id="PS50977">
    <property type="entry name" value="HTH_TETR_2"/>
    <property type="match status" value="1"/>
</dbReference>
<evidence type="ECO:0000259" key="3">
    <source>
        <dbReference type="PROSITE" id="PS50977"/>
    </source>
</evidence>
<proteinExistence type="predicted"/>
<dbReference type="InterPro" id="IPR009057">
    <property type="entry name" value="Homeodomain-like_sf"/>
</dbReference>
<name>A0A2T0GS87_ACTMO</name>
<dbReference type="InParanoid" id="A0A2T0GS87"/>
<reference evidence="4 5" key="1">
    <citation type="submission" date="2018-03" db="EMBL/GenBank/DDBJ databases">
        <title>Actinopolyspora mortivallis from Sahara, screening for active biomolecules.</title>
        <authorList>
            <person name="Selama O."/>
            <person name="Wellington E.M.H."/>
            <person name="Hacene H."/>
        </authorList>
    </citation>
    <scope>NUCLEOTIDE SEQUENCE [LARGE SCALE GENOMIC DNA]</scope>
    <source>
        <strain evidence="4 5">M5A</strain>
    </source>
</reference>
<dbReference type="STRING" id="1050202.GCA_000384035_00462"/>
<dbReference type="Gene3D" id="1.10.10.60">
    <property type="entry name" value="Homeodomain-like"/>
    <property type="match status" value="1"/>
</dbReference>
<evidence type="ECO:0000313" key="4">
    <source>
        <dbReference type="EMBL" id="PRW61969.1"/>
    </source>
</evidence>
<protein>
    <submittedName>
        <fullName evidence="4">TetR family transcriptional regulator</fullName>
    </submittedName>
</protein>
<dbReference type="InterPro" id="IPR001647">
    <property type="entry name" value="HTH_TetR"/>
</dbReference>
<dbReference type="Pfam" id="PF00440">
    <property type="entry name" value="TetR_N"/>
    <property type="match status" value="1"/>
</dbReference>
<feature type="domain" description="HTH tetR-type" evidence="3">
    <location>
        <begin position="4"/>
        <end position="64"/>
    </location>
</feature>
<dbReference type="SUPFAM" id="SSF48498">
    <property type="entry name" value="Tetracyclin repressor-like, C-terminal domain"/>
    <property type="match status" value="1"/>
</dbReference>
<feature type="DNA-binding region" description="H-T-H motif" evidence="2">
    <location>
        <begin position="27"/>
        <end position="46"/>
    </location>
</feature>
<dbReference type="PROSITE" id="PS01081">
    <property type="entry name" value="HTH_TETR_1"/>
    <property type="match status" value="1"/>
</dbReference>
<dbReference type="SUPFAM" id="SSF46689">
    <property type="entry name" value="Homeodomain-like"/>
    <property type="match status" value="1"/>
</dbReference>
<dbReference type="PANTHER" id="PTHR30055">
    <property type="entry name" value="HTH-TYPE TRANSCRIPTIONAL REGULATOR RUTR"/>
    <property type="match status" value="1"/>
</dbReference>
<evidence type="ECO:0000313" key="5">
    <source>
        <dbReference type="Proteomes" id="UP000239352"/>
    </source>
</evidence>
<gene>
    <name evidence="4" type="ORF">CEP50_17925</name>
</gene>
<dbReference type="RefSeq" id="WP_106115099.1">
    <property type="nucleotide sequence ID" value="NZ_PVSR01000047.1"/>
</dbReference>
<dbReference type="InterPro" id="IPR023772">
    <property type="entry name" value="DNA-bd_HTH_TetR-type_CS"/>
</dbReference>
<keyword evidence="5" id="KW-1185">Reference proteome</keyword>
<organism evidence="4 5">
    <name type="scientific">Actinopolyspora mortivallis</name>
    <dbReference type="NCBI Taxonomy" id="33906"/>
    <lineage>
        <taxon>Bacteria</taxon>
        <taxon>Bacillati</taxon>
        <taxon>Actinomycetota</taxon>
        <taxon>Actinomycetes</taxon>
        <taxon>Actinopolysporales</taxon>
        <taxon>Actinopolysporaceae</taxon>
        <taxon>Actinopolyspora</taxon>
    </lineage>
</organism>
<keyword evidence="1 2" id="KW-0238">DNA-binding</keyword>
<dbReference type="AlphaFoldDB" id="A0A2T0GS87"/>
<evidence type="ECO:0000256" key="1">
    <source>
        <dbReference type="ARBA" id="ARBA00023125"/>
    </source>
</evidence>
<dbReference type="InterPro" id="IPR050109">
    <property type="entry name" value="HTH-type_TetR-like_transc_reg"/>
</dbReference>
<dbReference type="Gene3D" id="1.10.357.10">
    <property type="entry name" value="Tetracycline Repressor, domain 2"/>
    <property type="match status" value="1"/>
</dbReference>
<evidence type="ECO:0000256" key="2">
    <source>
        <dbReference type="PROSITE-ProRule" id="PRU00335"/>
    </source>
</evidence>
<dbReference type="InterPro" id="IPR036271">
    <property type="entry name" value="Tet_transcr_reg_TetR-rel_C_sf"/>
</dbReference>
<dbReference type="PANTHER" id="PTHR30055:SF153">
    <property type="entry name" value="HTH-TYPE TRANSCRIPTIONAL REPRESSOR RV3405C"/>
    <property type="match status" value="1"/>
</dbReference>
<comment type="caution">
    <text evidence="4">The sequence shown here is derived from an EMBL/GenBank/DDBJ whole genome shotgun (WGS) entry which is preliminary data.</text>
</comment>
<dbReference type="GO" id="GO:0000976">
    <property type="term" value="F:transcription cis-regulatory region binding"/>
    <property type="evidence" value="ECO:0007669"/>
    <property type="project" value="TreeGrafter"/>
</dbReference>
<dbReference type="EMBL" id="PVSR01000047">
    <property type="protein sequence ID" value="PRW61969.1"/>
    <property type="molecule type" value="Genomic_DNA"/>
</dbReference>
<accession>A0A2T0GS87</accession>
<sequence>MASSRNDAAILDAARECVLAIGLRRATLTEVARRAGVSRPTVYRRWPDMRALTADLLTRELRALLPDPGERPHNTREYGVDGIVDTLATVREHPLLVKILETDPELLTTYTFDRLGTSQREILDVFETVLRRGQRDGSVAEGDPAEMAATILLVVQSAALSWRVVSDRLPASRLDEHLRTMLDGYLRPRPGTSSSGGT</sequence>
<dbReference type="Proteomes" id="UP000239352">
    <property type="component" value="Unassembled WGS sequence"/>
</dbReference>
<dbReference type="GO" id="GO:0003700">
    <property type="term" value="F:DNA-binding transcription factor activity"/>
    <property type="evidence" value="ECO:0007669"/>
    <property type="project" value="TreeGrafter"/>
</dbReference>